<proteinExistence type="predicted"/>
<evidence type="ECO:0000313" key="3">
    <source>
        <dbReference type="Proteomes" id="UP000319342"/>
    </source>
</evidence>
<keyword evidence="3" id="KW-1185">Reference proteome</keyword>
<dbReference type="Proteomes" id="UP000319342">
    <property type="component" value="Chromosome"/>
</dbReference>
<keyword evidence="1" id="KW-1133">Transmembrane helix</keyword>
<evidence type="ECO:0000256" key="1">
    <source>
        <dbReference type="SAM" id="Phobius"/>
    </source>
</evidence>
<dbReference type="OrthoDB" id="9783572at2"/>
<protein>
    <submittedName>
        <fullName evidence="2">Uncharacterized protein</fullName>
    </submittedName>
</protein>
<dbReference type="AlphaFoldDB" id="A0A518CXP8"/>
<dbReference type="EMBL" id="CP036290">
    <property type="protein sequence ID" value="QDU83995.1"/>
    <property type="molecule type" value="Genomic_DNA"/>
</dbReference>
<evidence type="ECO:0000313" key="2">
    <source>
        <dbReference type="EMBL" id="QDU83995.1"/>
    </source>
</evidence>
<name>A0A518CXP8_9BACT</name>
<organism evidence="2 3">
    <name type="scientific">Rohdeia mirabilis</name>
    <dbReference type="NCBI Taxonomy" id="2528008"/>
    <lineage>
        <taxon>Bacteria</taxon>
        <taxon>Pseudomonadati</taxon>
        <taxon>Planctomycetota</taxon>
        <taxon>Planctomycetia</taxon>
        <taxon>Planctomycetia incertae sedis</taxon>
        <taxon>Rohdeia</taxon>
    </lineage>
</organism>
<reference evidence="2 3" key="1">
    <citation type="submission" date="2019-02" db="EMBL/GenBank/DDBJ databases">
        <title>Deep-cultivation of Planctomycetes and their phenomic and genomic characterization uncovers novel biology.</title>
        <authorList>
            <person name="Wiegand S."/>
            <person name="Jogler M."/>
            <person name="Boedeker C."/>
            <person name="Pinto D."/>
            <person name="Vollmers J."/>
            <person name="Rivas-Marin E."/>
            <person name="Kohn T."/>
            <person name="Peeters S.H."/>
            <person name="Heuer A."/>
            <person name="Rast P."/>
            <person name="Oberbeckmann S."/>
            <person name="Bunk B."/>
            <person name="Jeske O."/>
            <person name="Meyerdierks A."/>
            <person name="Storesund J.E."/>
            <person name="Kallscheuer N."/>
            <person name="Luecker S."/>
            <person name="Lage O.M."/>
            <person name="Pohl T."/>
            <person name="Merkel B.J."/>
            <person name="Hornburger P."/>
            <person name="Mueller R.-W."/>
            <person name="Bruemmer F."/>
            <person name="Labrenz M."/>
            <person name="Spormann A.M."/>
            <person name="Op den Camp H."/>
            <person name="Overmann J."/>
            <person name="Amann R."/>
            <person name="Jetten M.S.M."/>
            <person name="Mascher T."/>
            <person name="Medema M.H."/>
            <person name="Devos D.P."/>
            <person name="Kaster A.-K."/>
            <person name="Ovreas L."/>
            <person name="Rohde M."/>
            <person name="Galperin M.Y."/>
            <person name="Jogler C."/>
        </authorList>
    </citation>
    <scope>NUCLEOTIDE SEQUENCE [LARGE SCALE GENOMIC DNA]</scope>
    <source>
        <strain evidence="2 3">Pla163</strain>
    </source>
</reference>
<sequence length="750" mass="79416">MVKKQVGAHRNQYIGGAVVALALIMLAISQIGSHEERRGSIVDFGSLEVGEAPPPEGLVGDQSPSDLREALIPQVGEGRVIRIQLEDPGSILHSGRRGAVSVKVAIWAGHPLAAPIVDLAGELVGRELVFKVDSSLEDVWVAGISLTGRRFIVLPAMVPRGEGPHSAEVTESRGAALIVFGDDRELVSADEALTLDAQVGSPTGAVYPPMSAHIFETVPLVRGAGRGVFVLPSQPSPFGLWVRGYIPEVFEGLVEARLNAVQVEGASAWRLGLEGEPLAVGESVAFSVTDRRRGLVKSFVLKDGESVTVVGLSPGEYSIVPVLDFGGGRGFYPLERCDATLGIEGVVGEAVSNISVARPGGGAQLELNVSIDVQESMSVGGDMWDRWLEGMSGGIQARLEFSESHLLPEKFIGGATRPIWLRYDREGHMVGRESNLVPGRYTLIVDSFGLWHEFDLLADGVDLHLAMPRFLACYVCVEEAASEVGVGAMVGARYAFVGEELTQRVGVSNLLNLPPEGGWLWALDSEAEFYIAGSGCVASLERRSAIADGETLLFRANGRPRLRIEGVQLGLESVLGADGVGGGAVLARFLSGEWAGSACRGRIEVLSGDDGVCELSFDFGGHVELKGGGDSRGSRACWGASNPSRGRNSEYTCDEFCGSVSSPSLFRCKIVVAGGSTTRCRRRARRSGTPLGHAARAHALGRGWDESSRVGRLSAAEASEVWYRADLAGATVRVGRRASVSSQGDRGSDG</sequence>
<dbReference type="RefSeq" id="WP_145184724.1">
    <property type="nucleotide sequence ID" value="NZ_CP036290.1"/>
</dbReference>
<feature type="transmembrane region" description="Helical" evidence="1">
    <location>
        <begin position="12"/>
        <end position="32"/>
    </location>
</feature>
<keyword evidence="1" id="KW-0472">Membrane</keyword>
<keyword evidence="1" id="KW-0812">Transmembrane</keyword>
<accession>A0A518CXP8</accession>
<gene>
    <name evidence="2" type="ORF">Pla163_10960</name>
</gene>